<evidence type="ECO:0000256" key="2">
    <source>
        <dbReference type="ARBA" id="ARBA00022777"/>
    </source>
</evidence>
<dbReference type="InterPro" id="IPR011712">
    <property type="entry name" value="Sig_transdc_His_kin_sub3_dim/P"/>
</dbReference>
<organism evidence="6 7">
    <name type="scientific">Nesterenkonia sphaerica</name>
    <dbReference type="NCBI Taxonomy" id="1804988"/>
    <lineage>
        <taxon>Bacteria</taxon>
        <taxon>Bacillati</taxon>
        <taxon>Actinomycetota</taxon>
        <taxon>Actinomycetes</taxon>
        <taxon>Micrococcales</taxon>
        <taxon>Micrococcaceae</taxon>
        <taxon>Nesterenkonia</taxon>
    </lineage>
</organism>
<dbReference type="InterPro" id="IPR050482">
    <property type="entry name" value="Sensor_HK_TwoCompSys"/>
</dbReference>
<evidence type="ECO:0000313" key="7">
    <source>
        <dbReference type="Proteomes" id="UP000306544"/>
    </source>
</evidence>
<dbReference type="OrthoDB" id="3253720at2"/>
<name>A0A5R9AAE7_9MICC</name>
<proteinExistence type="predicted"/>
<dbReference type="Proteomes" id="UP000306544">
    <property type="component" value="Unassembled WGS sequence"/>
</dbReference>
<keyword evidence="2" id="KW-0418">Kinase</keyword>
<dbReference type="SUPFAM" id="SSF55874">
    <property type="entry name" value="ATPase domain of HSP90 chaperone/DNA topoisomerase II/histidine kinase"/>
    <property type="match status" value="1"/>
</dbReference>
<keyword evidence="3" id="KW-0902">Two-component regulatory system</keyword>
<accession>A0A5R9AAE7</accession>
<comment type="caution">
    <text evidence="6">The sequence shown here is derived from an EMBL/GenBank/DDBJ whole genome shotgun (WGS) entry which is preliminary data.</text>
</comment>
<evidence type="ECO:0000256" key="1">
    <source>
        <dbReference type="ARBA" id="ARBA00022679"/>
    </source>
</evidence>
<keyword evidence="7" id="KW-1185">Reference proteome</keyword>
<feature type="domain" description="Signal transduction histidine kinase subgroup 3 dimerisation and phosphoacceptor" evidence="5">
    <location>
        <begin position="223"/>
        <end position="288"/>
    </location>
</feature>
<dbReference type="InterPro" id="IPR036890">
    <property type="entry name" value="HATPase_C_sf"/>
</dbReference>
<feature type="transmembrane region" description="Helical" evidence="4">
    <location>
        <begin position="172"/>
        <end position="192"/>
    </location>
</feature>
<dbReference type="PANTHER" id="PTHR24421">
    <property type="entry name" value="NITRATE/NITRITE SENSOR PROTEIN NARX-RELATED"/>
    <property type="match status" value="1"/>
</dbReference>
<dbReference type="PANTHER" id="PTHR24421:SF63">
    <property type="entry name" value="SENSOR HISTIDINE KINASE DESK"/>
    <property type="match status" value="1"/>
</dbReference>
<keyword evidence="4" id="KW-0812">Transmembrane</keyword>
<dbReference type="Gene3D" id="1.20.5.1930">
    <property type="match status" value="1"/>
</dbReference>
<evidence type="ECO:0000256" key="4">
    <source>
        <dbReference type="SAM" id="Phobius"/>
    </source>
</evidence>
<evidence type="ECO:0000256" key="3">
    <source>
        <dbReference type="ARBA" id="ARBA00023012"/>
    </source>
</evidence>
<dbReference type="GO" id="GO:0046983">
    <property type="term" value="F:protein dimerization activity"/>
    <property type="evidence" value="ECO:0007669"/>
    <property type="project" value="InterPro"/>
</dbReference>
<dbReference type="Pfam" id="PF07730">
    <property type="entry name" value="HisKA_3"/>
    <property type="match status" value="1"/>
</dbReference>
<dbReference type="EMBL" id="VAWA01000007">
    <property type="protein sequence ID" value="TLP75762.1"/>
    <property type="molecule type" value="Genomic_DNA"/>
</dbReference>
<dbReference type="Gene3D" id="3.30.565.10">
    <property type="entry name" value="Histidine kinase-like ATPase, C-terminal domain"/>
    <property type="match status" value="1"/>
</dbReference>
<feature type="transmembrane region" description="Helical" evidence="4">
    <location>
        <begin position="58"/>
        <end position="80"/>
    </location>
</feature>
<evidence type="ECO:0000259" key="5">
    <source>
        <dbReference type="Pfam" id="PF07730"/>
    </source>
</evidence>
<dbReference type="GO" id="GO:0000155">
    <property type="term" value="F:phosphorelay sensor kinase activity"/>
    <property type="evidence" value="ECO:0007669"/>
    <property type="project" value="InterPro"/>
</dbReference>
<dbReference type="GO" id="GO:0016020">
    <property type="term" value="C:membrane"/>
    <property type="evidence" value="ECO:0007669"/>
    <property type="project" value="InterPro"/>
</dbReference>
<feature type="transmembrane region" description="Helical" evidence="4">
    <location>
        <begin position="87"/>
        <end position="105"/>
    </location>
</feature>
<dbReference type="AlphaFoldDB" id="A0A5R9AAE7"/>
<reference evidence="6 7" key="1">
    <citation type="submission" date="2019-05" db="EMBL/GenBank/DDBJ databases">
        <title>Nesterenkonia sp. GY239, isolated from the Southern Atlantic Ocean.</title>
        <authorList>
            <person name="Zhang G."/>
        </authorList>
    </citation>
    <scope>NUCLEOTIDE SEQUENCE [LARGE SCALE GENOMIC DNA]</scope>
    <source>
        <strain evidence="6 7">GY239</strain>
    </source>
</reference>
<protein>
    <recommendedName>
        <fullName evidence="5">Signal transduction histidine kinase subgroup 3 dimerisation and phosphoacceptor domain-containing protein</fullName>
    </recommendedName>
</protein>
<keyword evidence="1" id="KW-0808">Transferase</keyword>
<evidence type="ECO:0000313" key="6">
    <source>
        <dbReference type="EMBL" id="TLP75762.1"/>
    </source>
</evidence>
<keyword evidence="4" id="KW-1133">Transmembrane helix</keyword>
<keyword evidence="4" id="KW-0472">Membrane</keyword>
<gene>
    <name evidence="6" type="ORF">FEF27_06950</name>
</gene>
<sequence length="434" mass="46499">MPRHRESPERPPHSSCRGDSWRVSRLACMSSPAQGSVPTIAEEFEAGGYWFSRALDRWLLVVVTLGFGLAFGVDVLYDVFVSDEFSAALAIAGLIAVGCVILLWTSVTLAVAAGAAVLVLALFVDSGAYSVLLALLLTGLAALTTTAPFRRSTLAVMLIWGVAYAATLNDPAVTGLALIGVSSGLFVAYGIGSSFRRATHDRLQSAQDLEVAEQRHEAAKTAERRSIARDLHDIVAHDITIIAMQSRAAQMKDTLEAYREALEVIGNSSRAALNDLRRVLEVLKEEDLIQDSTASGQLGAASALDVRSGVTVFAEQLERLGVTVQCSIQGELAALSRSVSSALYRMLQECTTNVAKFAGRGAECWIEIEVDQEHVNMRVTNTVVAAEHSRPEWAASRAGLIGVRDRAAAFGGVTQTGYDDAGRWRVCVSGMKQS</sequence>